<evidence type="ECO:0000313" key="5">
    <source>
        <dbReference type="EMBL" id="MDP9765971.1"/>
    </source>
</evidence>
<reference evidence="5 6" key="1">
    <citation type="submission" date="2023-07" db="EMBL/GenBank/DDBJ databases">
        <title>Genomic Encyclopedia of Type Strains, Phase IV (KMG-IV): sequencing the most valuable type-strain genomes for metagenomic binning, comparative biology and taxonomic classification.</title>
        <authorList>
            <person name="Goeker M."/>
        </authorList>
    </citation>
    <scope>NUCLEOTIDE SEQUENCE [LARGE SCALE GENOMIC DNA]</scope>
    <source>
        <strain evidence="5 6">NIO-1023</strain>
    </source>
</reference>
<dbReference type="CDD" id="cd19481">
    <property type="entry name" value="RecA-like_protease"/>
    <property type="match status" value="1"/>
</dbReference>
<proteinExistence type="inferred from homology"/>
<dbReference type="SUPFAM" id="SSF52540">
    <property type="entry name" value="P-loop containing nucleoside triphosphate hydrolases"/>
    <property type="match status" value="1"/>
</dbReference>
<dbReference type="Gene3D" id="3.40.50.300">
    <property type="entry name" value="P-loop containing nucleotide triphosphate hydrolases"/>
    <property type="match status" value="1"/>
</dbReference>
<dbReference type="SMART" id="SM00382">
    <property type="entry name" value="AAA"/>
    <property type="match status" value="1"/>
</dbReference>
<name>A0ABT9MHN5_9DEIO</name>
<evidence type="ECO:0000259" key="4">
    <source>
        <dbReference type="SMART" id="SM00382"/>
    </source>
</evidence>
<evidence type="ECO:0000313" key="6">
    <source>
        <dbReference type="Proteomes" id="UP001232163"/>
    </source>
</evidence>
<keyword evidence="3" id="KW-0067">ATP-binding</keyword>
<comment type="caution">
    <text evidence="5">The sequence shown here is derived from an EMBL/GenBank/DDBJ whole genome shotgun (WGS) entry which is preliminary data.</text>
</comment>
<dbReference type="EMBL" id="JAURUR010000017">
    <property type="protein sequence ID" value="MDP9765971.1"/>
    <property type="molecule type" value="Genomic_DNA"/>
</dbReference>
<organism evidence="5 6">
    <name type="scientific">Deinococcus enclensis</name>
    <dbReference type="NCBI Taxonomy" id="1049582"/>
    <lineage>
        <taxon>Bacteria</taxon>
        <taxon>Thermotogati</taxon>
        <taxon>Deinococcota</taxon>
        <taxon>Deinococci</taxon>
        <taxon>Deinococcales</taxon>
        <taxon>Deinococcaceae</taxon>
        <taxon>Deinococcus</taxon>
    </lineage>
</organism>
<evidence type="ECO:0000256" key="1">
    <source>
        <dbReference type="ARBA" id="ARBA00006914"/>
    </source>
</evidence>
<dbReference type="InterPro" id="IPR050221">
    <property type="entry name" value="26S_Proteasome_ATPase"/>
</dbReference>
<dbReference type="InterPro" id="IPR027417">
    <property type="entry name" value="P-loop_NTPase"/>
</dbReference>
<comment type="similarity">
    <text evidence="1">Belongs to the AAA ATPase family.</text>
</comment>
<accession>A0ABT9MHN5</accession>
<dbReference type="InterPro" id="IPR003593">
    <property type="entry name" value="AAA+_ATPase"/>
</dbReference>
<dbReference type="InterPro" id="IPR003959">
    <property type="entry name" value="ATPase_AAA_core"/>
</dbReference>
<feature type="domain" description="AAA+ ATPase" evidence="4">
    <location>
        <begin position="441"/>
        <end position="573"/>
    </location>
</feature>
<sequence>MTPASRPQPSGRAAVLTLSQELDGFLTALEVANGLTDVEDGAEAVMRWPAGFEDRFTLITAALDLSAFEQLVLSLALAQELFPVRTRRLVAALLGLAEGELTVSLTPLACLECLEDGDPLVFTEDRPLFAWGVVRFGPGLTPDASMRSLTVAPGVLMFLQGHAGVDPELSLLATEVQGGMTLSGSQEALLREAQAFMEGGTEDRGVLLYGVDHESMRSLAFRLLSGAGRVLELNVAALSAFAGEEQAGLVRALRRDLRLKGFQAALDATGEEPEPGVLDGALQRALGAVPGGVVVLSGSPLSVPTTRALLPLEVRAPTPREQREQWALGLGVPEELPLLHQLGDQFHLSLDRIDALANEVRVSLPKNAGAERRLEAAWERARVANRRAMGSLADRIQAGATWADLVLPASDLAVLQQIAAYVKHRSAVYEGLGMARPGRGRAITALFSGPSGTGKTLSAEVLANDLSLDLYRIDLSSTVSKYIGETEKNLKRIFDAAEHGGCILLFDEADSVFGKRGEVRDSNDRYANIQVNYLLQRLESFNGLAVLTTNMESSMDVAFMRRIQFVLNFRVPQAPEREVLWRQAFPSALDTSELDFRRLAQADVSGGNIRSVALNAVFLSLARREPLSQALVDEALSLEFRKLGRLVL</sequence>
<evidence type="ECO:0000256" key="2">
    <source>
        <dbReference type="ARBA" id="ARBA00022741"/>
    </source>
</evidence>
<keyword evidence="6" id="KW-1185">Reference proteome</keyword>
<gene>
    <name evidence="5" type="ORF">QO006_003429</name>
</gene>
<evidence type="ECO:0000256" key="3">
    <source>
        <dbReference type="ARBA" id="ARBA00022840"/>
    </source>
</evidence>
<protein>
    <recommendedName>
        <fullName evidence="4">AAA+ ATPase domain-containing protein</fullName>
    </recommendedName>
</protein>
<dbReference type="Proteomes" id="UP001232163">
    <property type="component" value="Unassembled WGS sequence"/>
</dbReference>
<dbReference type="RefSeq" id="WP_307468664.1">
    <property type="nucleotide sequence ID" value="NZ_JAURUR010000017.1"/>
</dbReference>
<dbReference type="PANTHER" id="PTHR23073">
    <property type="entry name" value="26S PROTEASOME REGULATORY SUBUNIT"/>
    <property type="match status" value="1"/>
</dbReference>
<keyword evidence="2" id="KW-0547">Nucleotide-binding</keyword>
<dbReference type="Pfam" id="PF00004">
    <property type="entry name" value="AAA"/>
    <property type="match status" value="1"/>
</dbReference>